<protein>
    <submittedName>
        <fullName evidence="2">Gamma-glutamylcyclotransferase</fullName>
    </submittedName>
</protein>
<dbReference type="InterPro" id="IPR036568">
    <property type="entry name" value="GGCT-like_sf"/>
</dbReference>
<dbReference type="Pfam" id="PF06094">
    <property type="entry name" value="GGACT"/>
    <property type="match status" value="1"/>
</dbReference>
<evidence type="ECO:0000313" key="3">
    <source>
        <dbReference type="Proteomes" id="UP001652542"/>
    </source>
</evidence>
<keyword evidence="3" id="KW-1185">Reference proteome</keyword>
<accession>A0ABT2ZBK9</accession>
<dbReference type="EMBL" id="JAOWKY010000001">
    <property type="protein sequence ID" value="MCV2868476.1"/>
    <property type="molecule type" value="Genomic_DNA"/>
</dbReference>
<dbReference type="Proteomes" id="UP001652542">
    <property type="component" value="Unassembled WGS sequence"/>
</dbReference>
<evidence type="ECO:0000313" key="2">
    <source>
        <dbReference type="EMBL" id="MCV2868476.1"/>
    </source>
</evidence>
<dbReference type="SUPFAM" id="SSF110857">
    <property type="entry name" value="Gamma-glutamyl cyclotransferase-like"/>
    <property type="match status" value="1"/>
</dbReference>
<feature type="domain" description="Gamma-glutamylcyclotransferase AIG2-like" evidence="1">
    <location>
        <begin position="10"/>
        <end position="106"/>
    </location>
</feature>
<dbReference type="RefSeq" id="WP_263734086.1">
    <property type="nucleotide sequence ID" value="NZ_JAOWKY010000001.1"/>
</dbReference>
<gene>
    <name evidence="2" type="ORF">OEW28_07525</name>
</gene>
<dbReference type="Gene3D" id="3.10.490.10">
    <property type="entry name" value="Gamma-glutamyl cyclotransferase-like"/>
    <property type="match status" value="1"/>
</dbReference>
<comment type="caution">
    <text evidence="2">The sequence shown here is derived from an EMBL/GenBank/DDBJ whole genome shotgun (WGS) entry which is preliminary data.</text>
</comment>
<dbReference type="CDD" id="cd06661">
    <property type="entry name" value="GGCT_like"/>
    <property type="match status" value="1"/>
</dbReference>
<evidence type="ECO:0000259" key="1">
    <source>
        <dbReference type="Pfam" id="PF06094"/>
    </source>
</evidence>
<dbReference type="InterPro" id="IPR013024">
    <property type="entry name" value="GGCT-like"/>
</dbReference>
<dbReference type="InterPro" id="IPR009288">
    <property type="entry name" value="AIG2-like_dom"/>
</dbReference>
<name>A0ABT2ZBK9_9RHOB</name>
<organism evidence="2 3">
    <name type="scientific">Albidovulum marisflavi</name>
    <dbReference type="NCBI Taxonomy" id="2984159"/>
    <lineage>
        <taxon>Bacteria</taxon>
        <taxon>Pseudomonadati</taxon>
        <taxon>Pseudomonadota</taxon>
        <taxon>Alphaproteobacteria</taxon>
        <taxon>Rhodobacterales</taxon>
        <taxon>Paracoccaceae</taxon>
        <taxon>Albidovulum</taxon>
    </lineage>
</organism>
<proteinExistence type="predicted"/>
<reference evidence="2 3" key="1">
    <citation type="submission" date="2022-10" db="EMBL/GenBank/DDBJ databases">
        <title>Defluviimonas sp. nov., isolated from ocean surface water.</title>
        <authorList>
            <person name="He W."/>
            <person name="Wang L."/>
            <person name="Zhang D.-F."/>
        </authorList>
    </citation>
    <scope>NUCLEOTIDE SEQUENCE [LARGE SCALE GENOMIC DNA]</scope>
    <source>
        <strain evidence="2 3">WL0002</strain>
    </source>
</reference>
<sequence length="188" mass="20885">MTNARHPAFFGYGSLVNRATHDHAPSAPVTLSGWRRVWRQTVLRPYAFLSVEPAESEIQGLVAAVPDDDWAALDRRESAYLRHSVSPASLSAPDWAETVQIYAVDDTHHAPDASHPILLSYLDVVVQGFLREFGRDGARGFFATTTGWSAIHDDRAAPIYPRHQALTGTERRLVDDCLDEWGIVRLPG</sequence>